<dbReference type="SUPFAM" id="SSF48403">
    <property type="entry name" value="Ankyrin repeat"/>
    <property type="match status" value="2"/>
</dbReference>
<dbReference type="RefSeq" id="WP_346583432.1">
    <property type="nucleotide sequence ID" value="NZ_JBDJLH010000009.1"/>
</dbReference>
<dbReference type="Pfam" id="PF12796">
    <property type="entry name" value="Ank_2"/>
    <property type="match status" value="3"/>
</dbReference>
<dbReference type="PANTHER" id="PTHR24123">
    <property type="entry name" value="ANKYRIN REPEAT-CONTAINING"/>
    <property type="match status" value="1"/>
</dbReference>
<keyword evidence="1" id="KW-0677">Repeat</keyword>
<dbReference type="Proteomes" id="UP001409291">
    <property type="component" value="Unassembled WGS sequence"/>
</dbReference>
<dbReference type="InterPro" id="IPR051165">
    <property type="entry name" value="Multifunctional_ANK_Repeat"/>
</dbReference>
<feature type="repeat" description="ANK" evidence="3">
    <location>
        <begin position="258"/>
        <end position="290"/>
    </location>
</feature>
<proteinExistence type="predicted"/>
<keyword evidence="6" id="KW-1185">Reference proteome</keyword>
<feature type="repeat" description="ANK" evidence="3">
    <location>
        <begin position="324"/>
        <end position="356"/>
    </location>
</feature>
<comment type="caution">
    <text evidence="5">The sequence shown here is derived from an EMBL/GenBank/DDBJ whole genome shotgun (WGS) entry which is preliminary data.</text>
</comment>
<organism evidence="5 6">
    <name type="scientific">Sphingobacterium kitahiroshimense</name>
    <dbReference type="NCBI Taxonomy" id="470446"/>
    <lineage>
        <taxon>Bacteria</taxon>
        <taxon>Pseudomonadati</taxon>
        <taxon>Bacteroidota</taxon>
        <taxon>Sphingobacteriia</taxon>
        <taxon>Sphingobacteriales</taxon>
        <taxon>Sphingobacteriaceae</taxon>
        <taxon>Sphingobacterium</taxon>
    </lineage>
</organism>
<protein>
    <submittedName>
        <fullName evidence="5">Ankyrin repeat domain-containing protein</fullName>
    </submittedName>
</protein>
<keyword evidence="4" id="KW-0732">Signal</keyword>
<evidence type="ECO:0000256" key="1">
    <source>
        <dbReference type="ARBA" id="ARBA00022737"/>
    </source>
</evidence>
<sequence>MKKIFLAALLLSALYGKAQNNNTLMNADFWKGSPNLATVKTEIAKGNSPSKPNAASFDPVTTAILNKAPNDIIQYLIEQEGNSVTKKTHHSRSYLHWAASTGNLELVKYLIAKGSDVNYQDSHGFPIAAYAASTGNKNTAVYDVLFKAGVDPKQKYEDGATLLLLSVASDNDLSITDYFVSKGLSLTDKDNFGRTAVDYAAKLGHIELIEKLIKRGVKPTNNALFFATQGSRQVTNGIETYKYLVETLKLDPKATNKDGATILHPLVRRPNMEVINYFLAKDVAINKADNEGNTVLMVAAAGKDAKLVELLLSKTTNINAVNDKGESALTKAIANGSSEVAALLLKNGADIKVLNKDGNNLAYYWLNSYTEPNPQTQGGQQRNPQGDSFEEKLTLLKNNGLTVTDLQKNKSSLLHLAVAKENINLIKRVAALGTDINAQDNDGMSALHKAALIAKDDTILKELISIGAKKDLLTSLDETAYDIAKENDFLAKNNVSIDFLK</sequence>
<dbReference type="PROSITE" id="PS50088">
    <property type="entry name" value="ANK_REPEAT"/>
    <property type="match status" value="7"/>
</dbReference>
<keyword evidence="2 3" id="KW-0040">ANK repeat</keyword>
<dbReference type="InterPro" id="IPR036770">
    <property type="entry name" value="Ankyrin_rpt-contain_sf"/>
</dbReference>
<dbReference type="Gene3D" id="1.25.40.20">
    <property type="entry name" value="Ankyrin repeat-containing domain"/>
    <property type="match status" value="3"/>
</dbReference>
<feature type="repeat" description="ANK" evidence="3">
    <location>
        <begin position="409"/>
        <end position="441"/>
    </location>
</feature>
<accession>A0ABV0C0J6</accession>
<dbReference type="SMART" id="SM00248">
    <property type="entry name" value="ANK"/>
    <property type="match status" value="9"/>
</dbReference>
<dbReference type="PROSITE" id="PS50297">
    <property type="entry name" value="ANK_REP_REGION"/>
    <property type="match status" value="5"/>
</dbReference>
<evidence type="ECO:0000256" key="3">
    <source>
        <dbReference type="PROSITE-ProRule" id="PRU00023"/>
    </source>
</evidence>
<evidence type="ECO:0000256" key="2">
    <source>
        <dbReference type="ARBA" id="ARBA00023043"/>
    </source>
</evidence>
<gene>
    <name evidence="5" type="ORF">ABE541_25070</name>
</gene>
<feature type="repeat" description="ANK" evidence="3">
    <location>
        <begin position="90"/>
        <end position="122"/>
    </location>
</feature>
<evidence type="ECO:0000313" key="6">
    <source>
        <dbReference type="Proteomes" id="UP001409291"/>
    </source>
</evidence>
<name>A0ABV0C0J6_9SPHI</name>
<feature type="signal peptide" evidence="4">
    <location>
        <begin position="1"/>
        <end position="18"/>
    </location>
</feature>
<evidence type="ECO:0000313" key="5">
    <source>
        <dbReference type="EMBL" id="MEN5380556.1"/>
    </source>
</evidence>
<dbReference type="EMBL" id="JBDJNQ010000020">
    <property type="protein sequence ID" value="MEN5380556.1"/>
    <property type="molecule type" value="Genomic_DNA"/>
</dbReference>
<dbReference type="Pfam" id="PF13637">
    <property type="entry name" value="Ank_4"/>
    <property type="match status" value="1"/>
</dbReference>
<feature type="repeat" description="ANK" evidence="3">
    <location>
        <begin position="192"/>
        <end position="217"/>
    </location>
</feature>
<feature type="chain" id="PRO_5047417936" evidence="4">
    <location>
        <begin position="19"/>
        <end position="501"/>
    </location>
</feature>
<feature type="repeat" description="ANK" evidence="3">
    <location>
        <begin position="442"/>
        <end position="475"/>
    </location>
</feature>
<evidence type="ECO:0000256" key="4">
    <source>
        <dbReference type="SAM" id="SignalP"/>
    </source>
</evidence>
<reference evidence="5 6" key="1">
    <citation type="submission" date="2024-04" db="EMBL/GenBank/DDBJ databases">
        <title>WGS of bacteria from Torrens River.</title>
        <authorList>
            <person name="Wyrsch E.R."/>
            <person name="Drigo B."/>
        </authorList>
    </citation>
    <scope>NUCLEOTIDE SEQUENCE [LARGE SCALE GENOMIC DNA]</scope>
    <source>
        <strain evidence="5 6">TWI391</strain>
    </source>
</reference>
<dbReference type="PANTHER" id="PTHR24123:SF33">
    <property type="entry name" value="PROTEIN HOS4"/>
    <property type="match status" value="1"/>
</dbReference>
<feature type="repeat" description="ANK" evidence="3">
    <location>
        <begin position="291"/>
        <end position="323"/>
    </location>
</feature>
<dbReference type="InterPro" id="IPR002110">
    <property type="entry name" value="Ankyrin_rpt"/>
</dbReference>